<accession>A0AAW2G940</accession>
<gene>
    <name evidence="1" type="ORF">PUN28_005771</name>
</gene>
<protein>
    <submittedName>
        <fullName evidence="1">Uncharacterized protein</fullName>
    </submittedName>
</protein>
<proteinExistence type="predicted"/>
<sequence>MTSSLRSELKRKRERGKKKLIESATLHDCNFSPHILTFLQTSSHSNTFVFTNSRKKKNLILAKLEALKFHISKRATLEPSNIYEISRNPFRTPTRRDLRKRFKVRSFKAIADKFRDPRHSDIRISRKRCGLSTATGLPMHSVSEPRHFCERRTTRGRIERLASFRFFDGRNFTSRAEGIDNAIGKITRLQRDSLCLAPREK</sequence>
<name>A0AAW2G940_9HYME</name>
<organism evidence="1 2">
    <name type="scientific">Cardiocondyla obscurior</name>
    <dbReference type="NCBI Taxonomy" id="286306"/>
    <lineage>
        <taxon>Eukaryota</taxon>
        <taxon>Metazoa</taxon>
        <taxon>Ecdysozoa</taxon>
        <taxon>Arthropoda</taxon>
        <taxon>Hexapoda</taxon>
        <taxon>Insecta</taxon>
        <taxon>Pterygota</taxon>
        <taxon>Neoptera</taxon>
        <taxon>Endopterygota</taxon>
        <taxon>Hymenoptera</taxon>
        <taxon>Apocrita</taxon>
        <taxon>Aculeata</taxon>
        <taxon>Formicoidea</taxon>
        <taxon>Formicidae</taxon>
        <taxon>Myrmicinae</taxon>
        <taxon>Cardiocondyla</taxon>
    </lineage>
</organism>
<keyword evidence="2" id="KW-1185">Reference proteome</keyword>
<evidence type="ECO:0000313" key="2">
    <source>
        <dbReference type="Proteomes" id="UP001430953"/>
    </source>
</evidence>
<evidence type="ECO:0000313" key="1">
    <source>
        <dbReference type="EMBL" id="KAL0123479.1"/>
    </source>
</evidence>
<reference evidence="1 2" key="1">
    <citation type="submission" date="2023-03" db="EMBL/GenBank/DDBJ databases">
        <title>High recombination rates correlate with genetic variation in Cardiocondyla obscurior ants.</title>
        <authorList>
            <person name="Errbii M."/>
        </authorList>
    </citation>
    <scope>NUCLEOTIDE SEQUENCE [LARGE SCALE GENOMIC DNA]</scope>
    <source>
        <strain evidence="1">Alpha-2009</strain>
        <tissue evidence="1">Whole body</tissue>
    </source>
</reference>
<dbReference type="AlphaFoldDB" id="A0AAW2G940"/>
<dbReference type="Proteomes" id="UP001430953">
    <property type="component" value="Unassembled WGS sequence"/>
</dbReference>
<dbReference type="EMBL" id="JADYXP020000005">
    <property type="protein sequence ID" value="KAL0123479.1"/>
    <property type="molecule type" value="Genomic_DNA"/>
</dbReference>
<comment type="caution">
    <text evidence="1">The sequence shown here is derived from an EMBL/GenBank/DDBJ whole genome shotgun (WGS) entry which is preliminary data.</text>
</comment>